<organism evidence="1 2">
    <name type="scientific">Nicotiana tabacum</name>
    <name type="common">Common tobacco</name>
    <dbReference type="NCBI Taxonomy" id="4097"/>
    <lineage>
        <taxon>Eukaryota</taxon>
        <taxon>Viridiplantae</taxon>
        <taxon>Streptophyta</taxon>
        <taxon>Embryophyta</taxon>
        <taxon>Tracheophyta</taxon>
        <taxon>Spermatophyta</taxon>
        <taxon>Magnoliopsida</taxon>
        <taxon>eudicotyledons</taxon>
        <taxon>Gunneridae</taxon>
        <taxon>Pentapetalae</taxon>
        <taxon>asterids</taxon>
        <taxon>lamiids</taxon>
        <taxon>Solanales</taxon>
        <taxon>Solanaceae</taxon>
        <taxon>Nicotianoideae</taxon>
        <taxon>Nicotianeae</taxon>
        <taxon>Nicotiana</taxon>
    </lineage>
</organism>
<reference evidence="1" key="1">
    <citation type="journal article" date="2014" name="Nat. Commun.">
        <title>The tobacco genome sequence and its comparison with those of tomato and potato.</title>
        <authorList>
            <person name="Sierro N."/>
            <person name="Battey J.N."/>
            <person name="Ouadi S."/>
            <person name="Bakaher N."/>
            <person name="Bovet L."/>
            <person name="Willig A."/>
            <person name="Goepfert S."/>
            <person name="Peitsch M.C."/>
            <person name="Ivanov N.V."/>
        </authorList>
    </citation>
    <scope>NUCLEOTIDE SEQUENCE [LARGE SCALE GENOMIC DNA]</scope>
</reference>
<keyword evidence="1" id="KW-1185">Reference proteome</keyword>
<dbReference type="Proteomes" id="UP000790787">
    <property type="component" value="Chromosome 21"/>
</dbReference>
<name>A0AC58TKV6_TOBAC</name>
<proteinExistence type="predicted"/>
<dbReference type="RefSeq" id="XP_075097864.1">
    <property type="nucleotide sequence ID" value="XM_075241763.1"/>
</dbReference>
<accession>A0AC58TKV6</accession>
<sequence>MELWVKINGCLLRFDIGEFAVITGLKCVEEDATFYDKPVVNRLLKEYFPRDGKKAITRDANNHGINKDDFDIIESGQYQTYTWGKKSFEDILKTMRDKQCDYLIMYRLGGLPLALQIWFFECYSMVDKHLAVRTGTNVPCILNWKVTETLTYADLTGEVIMSSIDKLNYRNIFPTREEMSTLNIDTHFEVNAADVASVEVPAFHIDDSIAASPPCPQNMEQQSKRPHPQNTEQLSKRPFPQNMDRQPNPSYDPLVRIDLLNAEVEKLRCAIGKLTDTVTTLNNYVVSSFEKVFSFLNIKETKETREDVTDSKIRQRVSDDNTSGLDKFDGYQYNVVPDFVDQVNQDNVLADEGVNDGVDHGDVKGDTFWDDIGDEDLAMLQMSQIVLHKPSIIDIEDDYISPEQSVRQKLPGKYAKSPYFPVYDSGASGSAYKIIFDIKHPFTIKIDDFDPLSPLAKEFCAFVDNEMDTSAKNIYTDEVNKLAEAFTFGSCHATTKDWFHSLAYCGRSLIDTHLDVLFYYLRKRGKYGPNVAMRFTTTDFAFGNKINSLYKDFKVNQDPSVIPEGHEIEECIHIYDSNRGAINDRLALDAALPYAILIPYFLKSSDFYVEKKGIDWNNGAYTDKSHSDALQINLVNNVPQQIKCDCGAFVAGFAEYFILSKEIRKDNFDIETLRTSKKSNTGQVLAAGSSKPPKYADMEVHPFEIFRNCMFPLQGTLCFTLPLQT</sequence>
<evidence type="ECO:0000313" key="2">
    <source>
        <dbReference type="RefSeq" id="XP_075097864.1"/>
    </source>
</evidence>
<reference evidence="2" key="2">
    <citation type="submission" date="2025-08" db="UniProtKB">
        <authorList>
            <consortium name="RefSeq"/>
        </authorList>
    </citation>
    <scope>IDENTIFICATION</scope>
    <source>
        <tissue evidence="2">Leaf</tissue>
    </source>
</reference>
<protein>
    <submittedName>
        <fullName evidence="2">Uncharacterized protein LOC142175184</fullName>
    </submittedName>
</protein>
<gene>
    <name evidence="2" type="primary">LOC142175184</name>
</gene>
<evidence type="ECO:0000313" key="1">
    <source>
        <dbReference type="Proteomes" id="UP000790787"/>
    </source>
</evidence>